<protein>
    <submittedName>
        <fullName evidence="2">Uncharacterized protein</fullName>
    </submittedName>
</protein>
<keyword evidence="1" id="KW-1133">Transmembrane helix</keyword>
<sequence>MVVNLPLLLITLIIAYVMMKRWADKPAPAKTAEIQSNAKIKITPPTANRPEQTGTSALWPWLVLFGCAAIFGITVSATIMATAYAVKLGLRMARQRGAERNRLIADATKQHNQVMSGDDAGIYGNYPPAC</sequence>
<gene>
    <name evidence="2" type="ORF">ABW16_04200</name>
</gene>
<dbReference type="RefSeq" id="WP_047317888.1">
    <property type="nucleotide sequence ID" value="NZ_LDPO01000002.1"/>
</dbReference>
<proteinExistence type="predicted"/>
<accession>A0ABR5FJ39</accession>
<dbReference type="EMBL" id="LDPO01000002">
    <property type="protein sequence ID" value="KLO30913.1"/>
    <property type="molecule type" value="Genomic_DNA"/>
</dbReference>
<evidence type="ECO:0000313" key="3">
    <source>
        <dbReference type="Proteomes" id="UP000036464"/>
    </source>
</evidence>
<evidence type="ECO:0000256" key="1">
    <source>
        <dbReference type="SAM" id="Phobius"/>
    </source>
</evidence>
<organism evidence="2 3">
    <name type="scientific">Mycolicibacter heraklionensis</name>
    <dbReference type="NCBI Taxonomy" id="512402"/>
    <lineage>
        <taxon>Bacteria</taxon>
        <taxon>Bacillati</taxon>
        <taxon>Actinomycetota</taxon>
        <taxon>Actinomycetes</taxon>
        <taxon>Mycobacteriales</taxon>
        <taxon>Mycobacteriaceae</taxon>
        <taxon>Mycolicibacter</taxon>
    </lineage>
</organism>
<evidence type="ECO:0000313" key="2">
    <source>
        <dbReference type="EMBL" id="KLO30913.1"/>
    </source>
</evidence>
<keyword evidence="1" id="KW-0472">Membrane</keyword>
<name>A0ABR5FJ39_9MYCO</name>
<dbReference type="Proteomes" id="UP000036464">
    <property type="component" value="Unassembled WGS sequence"/>
</dbReference>
<reference evidence="2 3" key="1">
    <citation type="submission" date="2015-05" db="EMBL/GenBank/DDBJ databases">
        <title>Genome sequence of Mycobacterium heraklionense Davo strain.</title>
        <authorList>
            <person name="Greninger A.L."/>
            <person name="Cunningham G."/>
            <person name="Miller S."/>
        </authorList>
    </citation>
    <scope>NUCLEOTIDE SEQUENCE [LARGE SCALE GENOMIC DNA]</scope>
    <source>
        <strain evidence="2 3">Davo</strain>
    </source>
</reference>
<keyword evidence="3" id="KW-1185">Reference proteome</keyword>
<comment type="caution">
    <text evidence="2">The sequence shown here is derived from an EMBL/GenBank/DDBJ whole genome shotgun (WGS) entry which is preliminary data.</text>
</comment>
<keyword evidence="1" id="KW-0812">Transmembrane</keyword>
<feature type="transmembrane region" description="Helical" evidence="1">
    <location>
        <begin position="58"/>
        <end position="86"/>
    </location>
</feature>